<dbReference type="Gene3D" id="3.20.20.30">
    <property type="entry name" value="Luciferase-like domain"/>
    <property type="match status" value="1"/>
</dbReference>
<dbReference type="RefSeq" id="WP_185047315.1">
    <property type="nucleotide sequence ID" value="NZ_BAABIX010000006.1"/>
</dbReference>
<keyword evidence="1" id="KW-0560">Oxidoreductase</keyword>
<dbReference type="GO" id="GO:0016705">
    <property type="term" value="F:oxidoreductase activity, acting on paired donors, with incorporation or reduction of molecular oxygen"/>
    <property type="evidence" value="ECO:0007669"/>
    <property type="project" value="InterPro"/>
</dbReference>
<dbReference type="Pfam" id="PF00296">
    <property type="entry name" value="Bac_luciferase"/>
    <property type="match status" value="1"/>
</dbReference>
<name>A0A840NS70_9ACTN</name>
<dbReference type="CDD" id="cd01097">
    <property type="entry name" value="Tetrahydromethanopterin_reductase"/>
    <property type="match status" value="1"/>
</dbReference>
<protein>
    <submittedName>
        <fullName evidence="3">F420-dependent oxidoreductase-like protein</fullName>
    </submittedName>
</protein>
<dbReference type="PANTHER" id="PTHR43244:SF1">
    <property type="entry name" value="5,10-METHYLENETETRAHYDROMETHANOPTERIN REDUCTASE"/>
    <property type="match status" value="1"/>
</dbReference>
<dbReference type="InterPro" id="IPR019910">
    <property type="entry name" value="Lucif-like_OxRdtase_MSMEG_4879"/>
</dbReference>
<dbReference type="PANTHER" id="PTHR43244">
    <property type="match status" value="1"/>
</dbReference>
<organism evidence="3 4">
    <name type="scientific">Thermocatellispora tengchongensis</name>
    <dbReference type="NCBI Taxonomy" id="1073253"/>
    <lineage>
        <taxon>Bacteria</taxon>
        <taxon>Bacillati</taxon>
        <taxon>Actinomycetota</taxon>
        <taxon>Actinomycetes</taxon>
        <taxon>Streptosporangiales</taxon>
        <taxon>Streptosporangiaceae</taxon>
        <taxon>Thermocatellispora</taxon>
    </lineage>
</organism>
<dbReference type="Proteomes" id="UP000578449">
    <property type="component" value="Unassembled WGS sequence"/>
</dbReference>
<dbReference type="InterPro" id="IPR011251">
    <property type="entry name" value="Luciferase-like_dom"/>
</dbReference>
<dbReference type="InterPro" id="IPR036661">
    <property type="entry name" value="Luciferase-like_sf"/>
</dbReference>
<gene>
    <name evidence="3" type="ORF">HNP84_000106</name>
</gene>
<comment type="caution">
    <text evidence="3">The sequence shown here is derived from an EMBL/GenBank/DDBJ whole genome shotgun (WGS) entry which is preliminary data.</text>
</comment>
<evidence type="ECO:0000256" key="1">
    <source>
        <dbReference type="ARBA" id="ARBA00023002"/>
    </source>
</evidence>
<dbReference type="AlphaFoldDB" id="A0A840NS70"/>
<evidence type="ECO:0000313" key="4">
    <source>
        <dbReference type="Proteomes" id="UP000578449"/>
    </source>
</evidence>
<sequence>MRIGWNVLTDGRTLGEIVAEIRQAADAGLHSVWFGQLLSWDAVTLAALAGQQVPGIELGTAITQTYPRHPIALAGQALTAQAAVGGRFTLGIGPSHPPIIEGVFGHSYDRPARHTREYLSALVPLLRGEQVEYRGETITAAGAVTVPGATPPQVLVSALGPVMLRVAGELSDGTVTTWITARSLGEHVVPEITRAAEKAGRPAPRVVAAAVAALTPDPGAVRRDIAARYSAASDLPAYRATLDRQGLTGVEQTVLAGDERALEQAIRDYADAGATDLVLSPWGDRTRLLAFLSELAARA</sequence>
<proteinExistence type="predicted"/>
<dbReference type="NCBIfam" id="TIGR03564">
    <property type="entry name" value="F420_MSMEG_4879"/>
    <property type="match status" value="1"/>
</dbReference>
<evidence type="ECO:0000313" key="3">
    <source>
        <dbReference type="EMBL" id="MBB5130418.1"/>
    </source>
</evidence>
<keyword evidence="4" id="KW-1185">Reference proteome</keyword>
<dbReference type="EMBL" id="JACHGN010000001">
    <property type="protein sequence ID" value="MBB5130418.1"/>
    <property type="molecule type" value="Genomic_DNA"/>
</dbReference>
<dbReference type="SUPFAM" id="SSF51679">
    <property type="entry name" value="Bacterial luciferase-like"/>
    <property type="match status" value="1"/>
</dbReference>
<feature type="domain" description="Luciferase-like" evidence="2">
    <location>
        <begin position="2"/>
        <end position="275"/>
    </location>
</feature>
<evidence type="ECO:0000259" key="2">
    <source>
        <dbReference type="Pfam" id="PF00296"/>
    </source>
</evidence>
<reference evidence="3 4" key="1">
    <citation type="submission" date="2020-08" db="EMBL/GenBank/DDBJ databases">
        <title>Genomic Encyclopedia of Type Strains, Phase IV (KMG-IV): sequencing the most valuable type-strain genomes for metagenomic binning, comparative biology and taxonomic classification.</title>
        <authorList>
            <person name="Goeker M."/>
        </authorList>
    </citation>
    <scope>NUCLEOTIDE SEQUENCE [LARGE SCALE GENOMIC DNA]</scope>
    <source>
        <strain evidence="3 4">DSM 45615</strain>
    </source>
</reference>
<dbReference type="InterPro" id="IPR050564">
    <property type="entry name" value="F420-G6PD/mer"/>
</dbReference>
<accession>A0A840NS70</accession>